<evidence type="ECO:0000313" key="2">
    <source>
        <dbReference type="WBParaSite" id="ALUE_0001153901-mRNA-1"/>
    </source>
</evidence>
<dbReference type="Proteomes" id="UP000036681">
    <property type="component" value="Unplaced"/>
</dbReference>
<protein>
    <submittedName>
        <fullName evidence="2">Transcriptional regulator</fullName>
    </submittedName>
</protein>
<name>A0A0M3I472_ASCLU</name>
<dbReference type="AlphaFoldDB" id="A0A0M3I472"/>
<organism evidence="1 2">
    <name type="scientific">Ascaris lumbricoides</name>
    <name type="common">Giant roundworm</name>
    <dbReference type="NCBI Taxonomy" id="6252"/>
    <lineage>
        <taxon>Eukaryota</taxon>
        <taxon>Metazoa</taxon>
        <taxon>Ecdysozoa</taxon>
        <taxon>Nematoda</taxon>
        <taxon>Chromadorea</taxon>
        <taxon>Rhabditida</taxon>
        <taxon>Spirurina</taxon>
        <taxon>Ascaridomorpha</taxon>
        <taxon>Ascaridoidea</taxon>
        <taxon>Ascarididae</taxon>
        <taxon>Ascaris</taxon>
    </lineage>
</organism>
<evidence type="ECO:0000313" key="1">
    <source>
        <dbReference type="Proteomes" id="UP000036681"/>
    </source>
</evidence>
<keyword evidence="1" id="KW-1185">Reference proteome</keyword>
<dbReference type="WBParaSite" id="ALUE_0001153901-mRNA-1">
    <property type="protein sequence ID" value="ALUE_0001153901-mRNA-1"/>
    <property type="gene ID" value="ALUE_0001153901"/>
</dbReference>
<proteinExistence type="predicted"/>
<sequence length="76" mass="8010">MTEYVTAKSQLCDRLKKFHSDGSIEYSLLVRGVFSLAAGGVPGTERSDCSPCCATAGVPGTDDDVRCSCKISMLSS</sequence>
<accession>A0A0M3I472</accession>
<reference evidence="2" key="1">
    <citation type="submission" date="2017-02" db="UniProtKB">
        <authorList>
            <consortium name="WormBaseParasite"/>
        </authorList>
    </citation>
    <scope>IDENTIFICATION</scope>
</reference>